<dbReference type="SUPFAM" id="SSF53098">
    <property type="entry name" value="Ribonuclease H-like"/>
    <property type="match status" value="1"/>
</dbReference>
<organism evidence="2 3">
    <name type="scientific">Mythimna separata</name>
    <name type="common">Oriental armyworm</name>
    <name type="synonym">Pseudaletia separata</name>
    <dbReference type="NCBI Taxonomy" id="271217"/>
    <lineage>
        <taxon>Eukaryota</taxon>
        <taxon>Metazoa</taxon>
        <taxon>Ecdysozoa</taxon>
        <taxon>Arthropoda</taxon>
        <taxon>Hexapoda</taxon>
        <taxon>Insecta</taxon>
        <taxon>Pterygota</taxon>
        <taxon>Neoptera</taxon>
        <taxon>Endopterygota</taxon>
        <taxon>Lepidoptera</taxon>
        <taxon>Glossata</taxon>
        <taxon>Ditrysia</taxon>
        <taxon>Noctuoidea</taxon>
        <taxon>Noctuidae</taxon>
        <taxon>Noctuinae</taxon>
        <taxon>Hadenini</taxon>
        <taxon>Mythimna</taxon>
    </lineage>
</organism>
<dbReference type="InterPro" id="IPR036397">
    <property type="entry name" value="RNaseH_sf"/>
</dbReference>
<dbReference type="InterPro" id="IPR041588">
    <property type="entry name" value="Integrase_H2C2"/>
</dbReference>
<evidence type="ECO:0000313" key="2">
    <source>
        <dbReference type="EMBL" id="KAJ8706684.1"/>
    </source>
</evidence>
<dbReference type="PANTHER" id="PTHR47331">
    <property type="entry name" value="PHD-TYPE DOMAIN-CONTAINING PROTEIN"/>
    <property type="match status" value="1"/>
</dbReference>
<name>A0AAD8DKV0_MYTSE</name>
<dbReference type="GO" id="GO:0003676">
    <property type="term" value="F:nucleic acid binding"/>
    <property type="evidence" value="ECO:0007669"/>
    <property type="project" value="InterPro"/>
</dbReference>
<sequence>MKPEDRWFVGPEFLYDAEDLWPKEKTKNEDPEEEVTYVLTEIKKERASHLPDISRFSSYEKLIRTTALLFLFREKCRNRASQMTVDLMERAEKTWVKQAQLDDYVEEVRLLEKGRPVPKSSSLYKLDPYVEDQVLKVRGRIRHAAVPDAKKTPVILHGKHPFTRLLVDDAHRRAGHANNERVVNDLRQKYWVVNLRPTVRATAQRCQLCRVRRATPVKPVTGDLPMERLVETQRPFTHCGVDYFGPMTVVVGRGHEKRWGALFTCLVTRAVHLELVASLSTDSAIMAIRRMAARRGWPQVMHSDNGTNFRGADTELRAAYEEWAKEFVHFGLSHRMRWKFIPPGAPHMGGAWERLVRSVKAALGATLHQRALKEEVLLTLLTEAEHSINSRPLTHVSVDPKDPEALTPNHFLIGTSSGLPHTGPCEEVSRKHWRAAQALADHFWRRWVTEYLPTLVPRGASDDQRQPLRVGDLVVVIDPTLPRATWPRGVVETTYVGPDGKVRSADVRTTAGILRRPTTKLAVLCVEDKATVALRRGEDVTDVAAS</sequence>
<feature type="domain" description="Integrase catalytic" evidence="1">
    <location>
        <begin position="231"/>
        <end position="416"/>
    </location>
</feature>
<dbReference type="Gene3D" id="3.30.420.10">
    <property type="entry name" value="Ribonuclease H-like superfamily/Ribonuclease H"/>
    <property type="match status" value="1"/>
</dbReference>
<dbReference type="Pfam" id="PF18701">
    <property type="entry name" value="DUF5641"/>
    <property type="match status" value="1"/>
</dbReference>
<dbReference type="InterPro" id="IPR012337">
    <property type="entry name" value="RNaseH-like_sf"/>
</dbReference>
<protein>
    <recommendedName>
        <fullName evidence="1">Integrase catalytic domain-containing protein</fullName>
    </recommendedName>
</protein>
<dbReference type="Pfam" id="PF17921">
    <property type="entry name" value="Integrase_H2C2"/>
    <property type="match status" value="1"/>
</dbReference>
<dbReference type="AlphaFoldDB" id="A0AAD8DKV0"/>
<dbReference type="InterPro" id="IPR001584">
    <property type="entry name" value="Integrase_cat-core"/>
</dbReference>
<dbReference type="PROSITE" id="PS50994">
    <property type="entry name" value="INTEGRASE"/>
    <property type="match status" value="1"/>
</dbReference>
<reference evidence="2" key="1">
    <citation type="submission" date="2023-03" db="EMBL/GenBank/DDBJ databases">
        <title>Chromosome-level genomes of two armyworms, Mythimna separata and Mythimna loreyi, provide insights into the biosynthesis and reception of sex pheromones.</title>
        <authorList>
            <person name="Zhao H."/>
        </authorList>
    </citation>
    <scope>NUCLEOTIDE SEQUENCE</scope>
    <source>
        <strain evidence="2">BeijingLab</strain>
        <tissue evidence="2">Pupa</tissue>
    </source>
</reference>
<evidence type="ECO:0000259" key="1">
    <source>
        <dbReference type="PROSITE" id="PS50994"/>
    </source>
</evidence>
<evidence type="ECO:0000313" key="3">
    <source>
        <dbReference type="Proteomes" id="UP001231518"/>
    </source>
</evidence>
<dbReference type="PANTHER" id="PTHR47331:SF1">
    <property type="entry name" value="GAG-LIKE PROTEIN"/>
    <property type="match status" value="1"/>
</dbReference>
<dbReference type="InterPro" id="IPR040676">
    <property type="entry name" value="DUF5641"/>
</dbReference>
<keyword evidence="3" id="KW-1185">Reference proteome</keyword>
<proteinExistence type="predicted"/>
<gene>
    <name evidence="2" type="ORF">PYW07_012762</name>
</gene>
<dbReference type="Gene3D" id="1.10.340.70">
    <property type="match status" value="1"/>
</dbReference>
<dbReference type="EMBL" id="JARGEI010000028">
    <property type="protein sequence ID" value="KAJ8706684.1"/>
    <property type="molecule type" value="Genomic_DNA"/>
</dbReference>
<accession>A0AAD8DKV0</accession>
<dbReference type="GO" id="GO:0015074">
    <property type="term" value="P:DNA integration"/>
    <property type="evidence" value="ECO:0007669"/>
    <property type="project" value="InterPro"/>
</dbReference>
<dbReference type="Proteomes" id="UP001231518">
    <property type="component" value="Chromosome 30"/>
</dbReference>
<comment type="caution">
    <text evidence="2">The sequence shown here is derived from an EMBL/GenBank/DDBJ whole genome shotgun (WGS) entry which is preliminary data.</text>
</comment>